<reference evidence="3" key="1">
    <citation type="journal article" date="2019" name="Int. J. Syst. Evol. Microbiol.">
        <title>The Global Catalogue of Microorganisms (GCM) 10K type strain sequencing project: providing services to taxonomists for standard genome sequencing and annotation.</title>
        <authorList>
            <consortium name="The Broad Institute Genomics Platform"/>
            <consortium name="The Broad Institute Genome Sequencing Center for Infectious Disease"/>
            <person name="Wu L."/>
            <person name="Ma J."/>
        </authorList>
    </citation>
    <scope>NUCLEOTIDE SEQUENCE [LARGE SCALE GENOMIC DNA]</scope>
    <source>
        <strain evidence="3">CGMCC 1.15795</strain>
    </source>
</reference>
<keyword evidence="3" id="KW-1185">Reference proteome</keyword>
<dbReference type="Pfam" id="PF03747">
    <property type="entry name" value="ADP_ribosyl_GH"/>
    <property type="match status" value="1"/>
</dbReference>
<dbReference type="Gene3D" id="1.10.4080.10">
    <property type="entry name" value="ADP-ribosylation/Crystallin J1"/>
    <property type="match status" value="1"/>
</dbReference>
<evidence type="ECO:0000313" key="3">
    <source>
        <dbReference type="Proteomes" id="UP001597197"/>
    </source>
</evidence>
<dbReference type="InterPro" id="IPR005502">
    <property type="entry name" value="Ribosyl_crysJ1"/>
</dbReference>
<dbReference type="GO" id="GO:0016798">
    <property type="term" value="F:hydrolase activity, acting on glycosyl bonds"/>
    <property type="evidence" value="ECO:0007669"/>
    <property type="project" value="UniProtKB-KW"/>
</dbReference>
<dbReference type="EMBL" id="JBHUFD010000019">
    <property type="protein sequence ID" value="MFD1875594.1"/>
    <property type="molecule type" value="Genomic_DNA"/>
</dbReference>
<dbReference type="Proteomes" id="UP001597197">
    <property type="component" value="Unassembled WGS sequence"/>
</dbReference>
<dbReference type="RefSeq" id="WP_382318456.1">
    <property type="nucleotide sequence ID" value="NZ_JBHUFD010000019.1"/>
</dbReference>
<evidence type="ECO:0000313" key="2">
    <source>
        <dbReference type="EMBL" id="MFD1875594.1"/>
    </source>
</evidence>
<sequence>MKTLLFKATAMVFGLACIATASVAQAPAKKVAKPAAAPAAKTLTLTKAALQNKIKGGWAGQTIGVTYGGPMEFKYNGTIIQEYQPIEWNKGLLKKTMTDDPGLYDDIYMDLTFVEVFEKEGLDAPVASFAKAYANAGYYLWHANQAGRNNILRGVMPPQSGHWLSNPHADCIDYQIEADFAGLMSPGMPNAASAISDKIGHIMNYGDGWYGGVYLGALYTLAFTSDNIPYIVEEALKTIPKQSKYYHCISDVIRWHQQYPNDWKQTWFEVQKKWSADLGCPDGVFKPYNIDATVNSAYVVIGLLYGNGDFTKTLNISTRCGNDADCNPSSAGGILGTILGYDKISAYWKQGLQDVEDIDFKYTTTSLHKVYDIGFRHALQMVQRNGGKVAGEQVTIKLQTPVPVQFEESFAGHFPVKKIAVNKPLKDEYTFDFEGIGYVMKGETSKWSQKSDYVFRTEVSIDGQAPVLVELPTNFTTRLQELNYKYQLPKGKHTVKVKLLNPSAEFPCNIGEVIVYSDQPAGRVVVN</sequence>
<dbReference type="SUPFAM" id="SSF101478">
    <property type="entry name" value="ADP-ribosylglycohydrolase"/>
    <property type="match status" value="1"/>
</dbReference>
<feature type="chain" id="PRO_5046951737" evidence="1">
    <location>
        <begin position="27"/>
        <end position="527"/>
    </location>
</feature>
<feature type="signal peptide" evidence="1">
    <location>
        <begin position="1"/>
        <end position="26"/>
    </location>
</feature>
<keyword evidence="2" id="KW-0326">Glycosidase</keyword>
<organism evidence="2 3">
    <name type="scientific">Hymenobacter bucti</name>
    <dbReference type="NCBI Taxonomy" id="1844114"/>
    <lineage>
        <taxon>Bacteria</taxon>
        <taxon>Pseudomonadati</taxon>
        <taxon>Bacteroidota</taxon>
        <taxon>Cytophagia</taxon>
        <taxon>Cytophagales</taxon>
        <taxon>Hymenobacteraceae</taxon>
        <taxon>Hymenobacter</taxon>
    </lineage>
</organism>
<comment type="caution">
    <text evidence="2">The sequence shown here is derived from an EMBL/GenBank/DDBJ whole genome shotgun (WGS) entry which is preliminary data.</text>
</comment>
<protein>
    <submittedName>
        <fullName evidence="2">ADP-ribosylglycohydrolase family protein</fullName>
        <ecNumber evidence="2">3.2.2.-</ecNumber>
    </submittedName>
</protein>
<dbReference type="InterPro" id="IPR036705">
    <property type="entry name" value="Ribosyl_crysJ1_sf"/>
</dbReference>
<evidence type="ECO:0000256" key="1">
    <source>
        <dbReference type="SAM" id="SignalP"/>
    </source>
</evidence>
<accession>A0ABW4R159</accession>
<gene>
    <name evidence="2" type="ORF">ACFSDX_24390</name>
</gene>
<dbReference type="EC" id="3.2.2.-" evidence="2"/>
<name>A0ABW4R159_9BACT</name>
<proteinExistence type="predicted"/>
<keyword evidence="2" id="KW-0378">Hydrolase</keyword>
<keyword evidence="1" id="KW-0732">Signal</keyword>